<evidence type="ECO:0000313" key="2">
    <source>
        <dbReference type="EMBL" id="KAK6913569.1"/>
    </source>
</evidence>
<name>A0AAN8UGF8_9MAGN</name>
<evidence type="ECO:0000256" key="1">
    <source>
        <dbReference type="SAM" id="MobiDB-lite"/>
    </source>
</evidence>
<proteinExistence type="predicted"/>
<dbReference type="EMBL" id="JBAMMX010000027">
    <property type="protein sequence ID" value="KAK6913569.1"/>
    <property type="molecule type" value="Genomic_DNA"/>
</dbReference>
<feature type="region of interest" description="Disordered" evidence="1">
    <location>
        <begin position="1"/>
        <end position="60"/>
    </location>
</feature>
<comment type="caution">
    <text evidence="2">The sequence shown here is derived from an EMBL/GenBank/DDBJ whole genome shotgun (WGS) entry which is preliminary data.</text>
</comment>
<feature type="compositionally biased region" description="Basic and acidic residues" evidence="1">
    <location>
        <begin position="10"/>
        <end position="24"/>
    </location>
</feature>
<dbReference type="AlphaFoldDB" id="A0AAN8UGF8"/>
<dbReference type="Proteomes" id="UP001370490">
    <property type="component" value="Unassembled WGS sequence"/>
</dbReference>
<organism evidence="2 3">
    <name type="scientific">Dillenia turbinata</name>
    <dbReference type="NCBI Taxonomy" id="194707"/>
    <lineage>
        <taxon>Eukaryota</taxon>
        <taxon>Viridiplantae</taxon>
        <taxon>Streptophyta</taxon>
        <taxon>Embryophyta</taxon>
        <taxon>Tracheophyta</taxon>
        <taxon>Spermatophyta</taxon>
        <taxon>Magnoliopsida</taxon>
        <taxon>eudicotyledons</taxon>
        <taxon>Gunneridae</taxon>
        <taxon>Pentapetalae</taxon>
        <taxon>Dilleniales</taxon>
        <taxon>Dilleniaceae</taxon>
        <taxon>Dillenia</taxon>
    </lineage>
</organism>
<reference evidence="2 3" key="1">
    <citation type="submission" date="2023-12" db="EMBL/GenBank/DDBJ databases">
        <title>A high-quality genome assembly for Dillenia turbinata (Dilleniales).</title>
        <authorList>
            <person name="Chanderbali A."/>
        </authorList>
    </citation>
    <scope>NUCLEOTIDE SEQUENCE [LARGE SCALE GENOMIC DNA]</scope>
    <source>
        <strain evidence="2">LSX21</strain>
        <tissue evidence="2">Leaf</tissue>
    </source>
</reference>
<evidence type="ECO:0000313" key="3">
    <source>
        <dbReference type="Proteomes" id="UP001370490"/>
    </source>
</evidence>
<accession>A0AAN8UGF8</accession>
<sequence>MSSQPQNFQHELRVDRTSDGRIDDSGGMSHDAPPLGMAEVVDESPDRALNHRSSGEGQEPKCWTHHLAPAWIACCPTLHTQWYSYPCNHLWPLVIENVIIGGNRLDDETGNEQNLSN</sequence>
<keyword evidence="3" id="KW-1185">Reference proteome</keyword>
<gene>
    <name evidence="2" type="ORF">RJ641_023170</name>
</gene>
<protein>
    <submittedName>
        <fullName evidence="2">Uncharacterized protein</fullName>
    </submittedName>
</protein>